<dbReference type="Gene3D" id="1.25.10.10">
    <property type="entry name" value="Leucine-rich Repeat Variant"/>
    <property type="match status" value="1"/>
</dbReference>
<evidence type="ECO:0000313" key="2">
    <source>
        <dbReference type="EMBL" id="CAD6954749.1"/>
    </source>
</evidence>
<feature type="region of interest" description="Disordered" evidence="1">
    <location>
        <begin position="103"/>
        <end position="131"/>
    </location>
</feature>
<accession>A0ABN7J809</accession>
<keyword evidence="3" id="KW-1185">Reference proteome</keyword>
<name>A0ABN7J809_9BASI</name>
<protein>
    <submittedName>
        <fullName evidence="2">Uncharacterized protein</fullName>
    </submittedName>
</protein>
<proteinExistence type="predicted"/>
<dbReference type="InterPro" id="IPR016024">
    <property type="entry name" value="ARM-type_fold"/>
</dbReference>
<sequence length="266" mass="27859">MDAGGVGVSREVAGSEGVTTSRVMVERRPEEADTKPSPEVSTEVLLGTNGVKGEAPGTEDDNLGRRAAADEVFDAGEIVTEQLDGEAAGVEVDGRLVVVETAAESGGGFDSDRDEDGEEEVGGDEADGVIDGPCVGAEECGMGGEPDATNAAYEKVRSAAVPTPIGSEALDEWEEVHVDIPHPAVRTDAEKKLETKAQEDQASMNLLLTQDEDEWDVSAAATCIGRITACVGDAIDMPAIHFIEGSMKSEDWRRREAACMQPGPSI</sequence>
<reference evidence="2" key="1">
    <citation type="submission" date="2020-10" db="EMBL/GenBank/DDBJ databases">
        <authorList>
            <person name="Sedaghatjoo S."/>
        </authorList>
    </citation>
    <scope>NUCLEOTIDE SEQUENCE</scope>
    <source>
        <strain evidence="2">AZH3</strain>
    </source>
</reference>
<comment type="caution">
    <text evidence="2">The sequence shown here is derived from an EMBL/GenBank/DDBJ whole genome shotgun (WGS) entry which is preliminary data.</text>
</comment>
<evidence type="ECO:0000256" key="1">
    <source>
        <dbReference type="SAM" id="MobiDB-lite"/>
    </source>
</evidence>
<feature type="compositionally biased region" description="Acidic residues" evidence="1">
    <location>
        <begin position="112"/>
        <end position="128"/>
    </location>
</feature>
<gene>
    <name evidence="2" type="ORF">JKIAZH3_G5888</name>
</gene>
<dbReference type="InterPro" id="IPR011989">
    <property type="entry name" value="ARM-like"/>
</dbReference>
<feature type="region of interest" description="Disordered" evidence="1">
    <location>
        <begin position="1"/>
        <end position="64"/>
    </location>
</feature>
<dbReference type="Proteomes" id="UP000836402">
    <property type="component" value="Unassembled WGS sequence"/>
</dbReference>
<evidence type="ECO:0000313" key="3">
    <source>
        <dbReference type="Proteomes" id="UP000836402"/>
    </source>
</evidence>
<feature type="compositionally biased region" description="Basic and acidic residues" evidence="1">
    <location>
        <begin position="24"/>
        <end position="36"/>
    </location>
</feature>
<organism evidence="2 3">
    <name type="scientific">Tilletia caries</name>
    <name type="common">wheat bunt fungus</name>
    <dbReference type="NCBI Taxonomy" id="13290"/>
    <lineage>
        <taxon>Eukaryota</taxon>
        <taxon>Fungi</taxon>
        <taxon>Dikarya</taxon>
        <taxon>Basidiomycota</taxon>
        <taxon>Ustilaginomycotina</taxon>
        <taxon>Exobasidiomycetes</taxon>
        <taxon>Tilletiales</taxon>
        <taxon>Tilletiaceae</taxon>
        <taxon>Tilletia</taxon>
    </lineage>
</organism>
<dbReference type="SUPFAM" id="SSF48371">
    <property type="entry name" value="ARM repeat"/>
    <property type="match status" value="1"/>
</dbReference>
<dbReference type="EMBL" id="CAJHJG010006080">
    <property type="protein sequence ID" value="CAD6954749.1"/>
    <property type="molecule type" value="Genomic_DNA"/>
</dbReference>